<dbReference type="InterPro" id="IPR000477">
    <property type="entry name" value="RT_dom"/>
</dbReference>
<evidence type="ECO:0000259" key="3">
    <source>
        <dbReference type="PROSITE" id="PS50878"/>
    </source>
</evidence>
<dbReference type="STRING" id="70415.A0A5S6R670"/>
<keyword evidence="2" id="KW-0511">Multifunctional enzyme</keyword>
<dbReference type="Pfam" id="PF00078">
    <property type="entry name" value="RVT_1"/>
    <property type="match status" value="1"/>
</dbReference>
<organism evidence="4 5">
    <name type="scientific">Trichuris muris</name>
    <name type="common">Mouse whipworm</name>
    <dbReference type="NCBI Taxonomy" id="70415"/>
    <lineage>
        <taxon>Eukaryota</taxon>
        <taxon>Metazoa</taxon>
        <taxon>Ecdysozoa</taxon>
        <taxon>Nematoda</taxon>
        <taxon>Enoplea</taxon>
        <taxon>Dorylaimia</taxon>
        <taxon>Trichinellida</taxon>
        <taxon>Trichuridae</taxon>
        <taxon>Trichuris</taxon>
    </lineage>
</organism>
<dbReference type="Proteomes" id="UP000046395">
    <property type="component" value="Unassembled WGS sequence"/>
</dbReference>
<dbReference type="InterPro" id="IPR043502">
    <property type="entry name" value="DNA/RNA_pol_sf"/>
</dbReference>
<proteinExistence type="predicted"/>
<evidence type="ECO:0000313" key="4">
    <source>
        <dbReference type="Proteomes" id="UP000046395"/>
    </source>
</evidence>
<dbReference type="InterPro" id="IPR050951">
    <property type="entry name" value="Retrovirus_Pol_polyprotein"/>
</dbReference>
<dbReference type="GO" id="GO:0003964">
    <property type="term" value="F:RNA-directed DNA polymerase activity"/>
    <property type="evidence" value="ECO:0007669"/>
    <property type="project" value="UniProtKB-EC"/>
</dbReference>
<evidence type="ECO:0000256" key="2">
    <source>
        <dbReference type="ARBA" id="ARBA00023268"/>
    </source>
</evidence>
<dbReference type="Pfam" id="PF17919">
    <property type="entry name" value="RT_RNaseH_2"/>
    <property type="match status" value="1"/>
</dbReference>
<dbReference type="FunFam" id="3.30.70.270:FF:000020">
    <property type="entry name" value="Transposon Tf2-6 polyprotein-like Protein"/>
    <property type="match status" value="1"/>
</dbReference>
<sequence>MLAGLQGTVAYLDDVIVVGKTMDDHQKILDAVLNRIDEFEFTIRPEKWCFAMDRIQYLGFVFDKSGRCPDPSKIEPITSIPAPKDVTNLRSFLGMLSYYGSFVKEMKEIRAPLDAFLKMDRPFIWFHDCQKAFDKAKAVLNSELLLTHYDPSLEIIVAAYASDKGLEAVIMHRFPGGFEKAIAHASRSPTVAEKGYSPIEKEALSLIFAVKKLHRMIHGPVRKEFRCTAPIACSNGPLYYWDTIFPFSIAPLLVSAVLMPYQDQFRTTCEEAVIASVDADVQRVVTDAIRALPVIAKQIKEETAKDQLLNEVFHFLQSEWPQDKQDK</sequence>
<name>A0A5S6R670_TRIMR</name>
<dbReference type="PANTHER" id="PTHR37984:SF5">
    <property type="entry name" value="PROTEIN NYNRIN-LIKE"/>
    <property type="match status" value="1"/>
</dbReference>
<dbReference type="InterPro" id="IPR041577">
    <property type="entry name" value="RT_RNaseH_2"/>
</dbReference>
<dbReference type="PROSITE" id="PS50878">
    <property type="entry name" value="RT_POL"/>
    <property type="match status" value="1"/>
</dbReference>
<dbReference type="Gene3D" id="3.30.70.270">
    <property type="match status" value="2"/>
</dbReference>
<evidence type="ECO:0000256" key="1">
    <source>
        <dbReference type="ARBA" id="ARBA00012493"/>
    </source>
</evidence>
<dbReference type="InterPro" id="IPR043128">
    <property type="entry name" value="Rev_trsase/Diguanyl_cyclase"/>
</dbReference>
<evidence type="ECO:0000313" key="5">
    <source>
        <dbReference type="WBParaSite" id="TMUE_3000014809.1"/>
    </source>
</evidence>
<reference evidence="5" key="1">
    <citation type="submission" date="2019-12" db="UniProtKB">
        <authorList>
            <consortium name="WormBaseParasite"/>
        </authorList>
    </citation>
    <scope>IDENTIFICATION</scope>
</reference>
<feature type="domain" description="Reverse transcriptase" evidence="3">
    <location>
        <begin position="1"/>
        <end position="62"/>
    </location>
</feature>
<keyword evidence="4" id="KW-1185">Reference proteome</keyword>
<dbReference type="EC" id="2.7.7.49" evidence="1"/>
<dbReference type="PANTHER" id="PTHR37984">
    <property type="entry name" value="PROTEIN CBG26694"/>
    <property type="match status" value="1"/>
</dbReference>
<dbReference type="AlphaFoldDB" id="A0A5S6R670"/>
<dbReference type="SUPFAM" id="SSF56672">
    <property type="entry name" value="DNA/RNA polymerases"/>
    <property type="match status" value="1"/>
</dbReference>
<dbReference type="WBParaSite" id="TMUE_3000014809.1">
    <property type="protein sequence ID" value="TMUE_3000014809.1"/>
    <property type="gene ID" value="WBGene00302332"/>
</dbReference>
<accession>A0A5S6R670</accession>
<protein>
    <recommendedName>
        <fullName evidence="1">RNA-directed DNA polymerase</fullName>
        <ecNumber evidence="1">2.7.7.49</ecNumber>
    </recommendedName>
</protein>